<dbReference type="PANTHER" id="PTHR42717:SF1">
    <property type="entry name" value="IMIDAZOLONEPROPIONASE AND RELATED AMIDOHYDROLASES"/>
    <property type="match status" value="1"/>
</dbReference>
<dbReference type="InterPro" id="IPR011059">
    <property type="entry name" value="Metal-dep_hydrolase_composite"/>
</dbReference>
<dbReference type="SUPFAM" id="SSF51556">
    <property type="entry name" value="Metallo-dependent hydrolases"/>
    <property type="match status" value="1"/>
</dbReference>
<name>A0ABP5I9C4_9ACTN</name>
<dbReference type="InterPro" id="IPR006680">
    <property type="entry name" value="Amidohydro-rel"/>
</dbReference>
<protein>
    <submittedName>
        <fullName evidence="3">Amidohydrolase/deacetylase family metallohydrolase</fullName>
    </submittedName>
</protein>
<evidence type="ECO:0000313" key="3">
    <source>
        <dbReference type="EMBL" id="GAA2096500.1"/>
    </source>
</evidence>
<dbReference type="SUPFAM" id="SSF51338">
    <property type="entry name" value="Composite domain of metallo-dependent hydrolases"/>
    <property type="match status" value="1"/>
</dbReference>
<dbReference type="Gene3D" id="2.30.40.10">
    <property type="entry name" value="Urease, subunit C, domain 1"/>
    <property type="match status" value="1"/>
</dbReference>
<sequence>MAVRDPEANPSPERLDLVISGGLLAGPDGPVDFSGPSDPSCPEYGDPVPGDLGVRDGRIVRVAGPGTLAASQEAGGAGVFDATGLLVAPGLIDLHTHVYDGRTGLGIPADDAGVRQGVTTVVDAGSCGSDDWAHFAAHITPHARTRVLNWLNVSRHGLVQGTRELAGGAADLDPEATARLLVRHRDTVRGVKVRMSGSVLGESGLAPLRAAKELTARAGRELGRRVPVMVHVGNEPPRFGDVLELLGEGDVVTHAFHGKPGGLFAGGDRPVPEVTDAVERGVRLDVGHGSASFSFRTAERALDAGLRPYTASTDLHRRNADGPVHSLATTLTKLLALGLPLAEVLACATDRAAEVLGLRGELGTLRPGAPADLSLLELREEPVELTDAEGEKRTARRALVPRAVVRAGTLRRLAPEHVPAPSPAPDENRPA</sequence>
<feature type="domain" description="Amidohydrolase-related" evidence="2">
    <location>
        <begin position="297"/>
        <end position="387"/>
    </location>
</feature>
<dbReference type="PANTHER" id="PTHR42717">
    <property type="entry name" value="DIHYDROOROTASE-RELATED"/>
    <property type="match status" value="1"/>
</dbReference>
<dbReference type="NCBIfam" id="NF006689">
    <property type="entry name" value="PRK09237.1"/>
    <property type="match status" value="1"/>
</dbReference>
<comment type="caution">
    <text evidence="3">The sequence shown here is derived from an EMBL/GenBank/DDBJ whole genome shotgun (WGS) entry which is preliminary data.</text>
</comment>
<dbReference type="EMBL" id="BAAAPE010000016">
    <property type="protein sequence ID" value="GAA2096500.1"/>
    <property type="molecule type" value="Genomic_DNA"/>
</dbReference>
<accession>A0ABP5I9C4</accession>
<keyword evidence="4" id="KW-1185">Reference proteome</keyword>
<evidence type="ECO:0000313" key="4">
    <source>
        <dbReference type="Proteomes" id="UP001500016"/>
    </source>
</evidence>
<evidence type="ECO:0000256" key="1">
    <source>
        <dbReference type="SAM" id="MobiDB-lite"/>
    </source>
</evidence>
<dbReference type="Proteomes" id="UP001500016">
    <property type="component" value="Unassembled WGS sequence"/>
</dbReference>
<dbReference type="InterPro" id="IPR032466">
    <property type="entry name" value="Metal_Hydrolase"/>
</dbReference>
<dbReference type="InterPro" id="IPR020043">
    <property type="entry name" value="Deacetylase_Atu3266-like"/>
</dbReference>
<organism evidence="3 4">
    <name type="scientific">Streptomyces albiaxialis</name>
    <dbReference type="NCBI Taxonomy" id="329523"/>
    <lineage>
        <taxon>Bacteria</taxon>
        <taxon>Bacillati</taxon>
        <taxon>Actinomycetota</taxon>
        <taxon>Actinomycetes</taxon>
        <taxon>Kitasatosporales</taxon>
        <taxon>Streptomycetaceae</taxon>
        <taxon>Streptomyces</taxon>
    </lineage>
</organism>
<gene>
    <name evidence="3" type="ORF">GCM10009801_66160</name>
</gene>
<dbReference type="Pfam" id="PF01979">
    <property type="entry name" value="Amidohydro_1"/>
    <property type="match status" value="1"/>
</dbReference>
<dbReference type="RefSeq" id="WP_344533511.1">
    <property type="nucleotide sequence ID" value="NZ_BAAAPE010000016.1"/>
</dbReference>
<feature type="region of interest" description="Disordered" evidence="1">
    <location>
        <begin position="20"/>
        <end position="44"/>
    </location>
</feature>
<proteinExistence type="predicted"/>
<reference evidence="4" key="1">
    <citation type="journal article" date="2019" name="Int. J. Syst. Evol. Microbiol.">
        <title>The Global Catalogue of Microorganisms (GCM) 10K type strain sequencing project: providing services to taxonomists for standard genome sequencing and annotation.</title>
        <authorList>
            <consortium name="The Broad Institute Genomics Platform"/>
            <consortium name="The Broad Institute Genome Sequencing Center for Infectious Disease"/>
            <person name="Wu L."/>
            <person name="Ma J."/>
        </authorList>
    </citation>
    <scope>NUCLEOTIDE SEQUENCE [LARGE SCALE GENOMIC DNA]</scope>
    <source>
        <strain evidence="4">JCM 15478</strain>
    </source>
</reference>
<feature type="region of interest" description="Disordered" evidence="1">
    <location>
        <begin position="411"/>
        <end position="431"/>
    </location>
</feature>
<evidence type="ECO:0000259" key="2">
    <source>
        <dbReference type="Pfam" id="PF01979"/>
    </source>
</evidence>
<dbReference type="Gene3D" id="3.20.20.140">
    <property type="entry name" value="Metal-dependent hydrolases"/>
    <property type="match status" value="1"/>
</dbReference>